<feature type="chain" id="PRO_5015160465" evidence="5">
    <location>
        <begin position="46"/>
        <end position="916"/>
    </location>
</feature>
<evidence type="ECO:0000313" key="8">
    <source>
        <dbReference type="Proteomes" id="UP000237271"/>
    </source>
</evidence>
<dbReference type="InterPro" id="IPR000719">
    <property type="entry name" value="Prot_kinase_dom"/>
</dbReference>
<feature type="region of interest" description="Disordered" evidence="3">
    <location>
        <begin position="776"/>
        <end position="804"/>
    </location>
</feature>
<dbReference type="PANTHER" id="PTHR44329">
    <property type="entry name" value="SERINE/THREONINE-PROTEIN KINASE TNNI3K-RELATED"/>
    <property type="match status" value="1"/>
</dbReference>
<evidence type="ECO:0000259" key="6">
    <source>
        <dbReference type="PROSITE" id="PS50011"/>
    </source>
</evidence>
<evidence type="ECO:0000256" key="2">
    <source>
        <dbReference type="ARBA" id="ARBA00022737"/>
    </source>
</evidence>
<comment type="caution">
    <text evidence="7">The sequence shown here is derived from an EMBL/GenBank/DDBJ whole genome shotgun (WGS) entry which is preliminary data.</text>
</comment>
<keyword evidence="5" id="KW-0732">Signal</keyword>
<dbReference type="EMBL" id="NCKW01009565">
    <property type="protein sequence ID" value="POM66640.1"/>
    <property type="molecule type" value="Genomic_DNA"/>
</dbReference>
<dbReference type="InterPro" id="IPR032675">
    <property type="entry name" value="LRR_dom_sf"/>
</dbReference>
<feature type="transmembrane region" description="Helical" evidence="4">
    <location>
        <begin position="387"/>
        <end position="412"/>
    </location>
</feature>
<evidence type="ECO:0000256" key="5">
    <source>
        <dbReference type="SAM" id="SignalP"/>
    </source>
</evidence>
<feature type="compositionally biased region" description="Low complexity" evidence="3">
    <location>
        <begin position="458"/>
        <end position="469"/>
    </location>
</feature>
<dbReference type="InterPro" id="IPR011009">
    <property type="entry name" value="Kinase-like_dom_sf"/>
</dbReference>
<keyword evidence="4" id="KW-1133">Transmembrane helix</keyword>
<keyword evidence="7" id="KW-0418">Kinase</keyword>
<feature type="domain" description="Protein kinase" evidence="6">
    <location>
        <begin position="520"/>
        <end position="907"/>
    </location>
</feature>
<dbReference type="InterPro" id="IPR001245">
    <property type="entry name" value="Ser-Thr/Tyr_kinase_cat_dom"/>
</dbReference>
<feature type="region of interest" description="Disordered" evidence="3">
    <location>
        <begin position="420"/>
        <end position="498"/>
    </location>
</feature>
<organism evidence="7 8">
    <name type="scientific">Phytophthora palmivora</name>
    <dbReference type="NCBI Taxonomy" id="4796"/>
    <lineage>
        <taxon>Eukaryota</taxon>
        <taxon>Sar</taxon>
        <taxon>Stramenopiles</taxon>
        <taxon>Oomycota</taxon>
        <taxon>Peronosporomycetes</taxon>
        <taxon>Peronosporales</taxon>
        <taxon>Peronosporaceae</taxon>
        <taxon>Phytophthora</taxon>
    </lineage>
</organism>
<dbReference type="AlphaFoldDB" id="A0A2P4XM56"/>
<dbReference type="Proteomes" id="UP000237271">
    <property type="component" value="Unassembled WGS sequence"/>
</dbReference>
<dbReference type="Gene3D" id="3.80.10.10">
    <property type="entry name" value="Ribonuclease Inhibitor"/>
    <property type="match status" value="1"/>
</dbReference>
<dbReference type="SUPFAM" id="SSF52075">
    <property type="entry name" value="Outer arm dynein light chain 1"/>
    <property type="match status" value="1"/>
</dbReference>
<accession>A0A2P4XM56</accession>
<dbReference type="InterPro" id="IPR001611">
    <property type="entry name" value="Leu-rich_rpt"/>
</dbReference>
<keyword evidence="7" id="KW-0808">Transferase</keyword>
<reference evidence="7 8" key="1">
    <citation type="journal article" date="2017" name="Genome Biol. Evol.">
        <title>Phytophthora megakarya and P. palmivora, closely related causal agents of cacao black pod rot, underwent increases in genome sizes and gene numbers by different mechanisms.</title>
        <authorList>
            <person name="Ali S.S."/>
            <person name="Shao J."/>
            <person name="Lary D.J."/>
            <person name="Kronmiller B."/>
            <person name="Shen D."/>
            <person name="Strem M.D."/>
            <person name="Amoako-Attah I."/>
            <person name="Akrofi A.Y."/>
            <person name="Begoude B.A."/>
            <person name="Ten Hoopen G.M."/>
            <person name="Coulibaly K."/>
            <person name="Kebe B.I."/>
            <person name="Melnick R.L."/>
            <person name="Guiltinan M.J."/>
            <person name="Tyler B.M."/>
            <person name="Meinhardt L.W."/>
            <person name="Bailey B.A."/>
        </authorList>
    </citation>
    <scope>NUCLEOTIDE SEQUENCE [LARGE SCALE GENOMIC DNA]</scope>
    <source>
        <strain evidence="8">sbr112.9</strain>
    </source>
</reference>
<dbReference type="GO" id="GO:0004674">
    <property type="term" value="F:protein serine/threonine kinase activity"/>
    <property type="evidence" value="ECO:0007669"/>
    <property type="project" value="TreeGrafter"/>
</dbReference>
<dbReference type="PANTHER" id="PTHR44329:SF214">
    <property type="entry name" value="PROTEIN KINASE DOMAIN-CONTAINING PROTEIN"/>
    <property type="match status" value="1"/>
</dbReference>
<name>A0A2P4XM56_9STRA</name>
<feature type="compositionally biased region" description="Polar residues" evidence="3">
    <location>
        <begin position="421"/>
        <end position="438"/>
    </location>
</feature>
<proteinExistence type="predicted"/>
<evidence type="ECO:0000256" key="3">
    <source>
        <dbReference type="SAM" id="MobiDB-lite"/>
    </source>
</evidence>
<feature type="signal peptide" evidence="5">
    <location>
        <begin position="1"/>
        <end position="45"/>
    </location>
</feature>
<keyword evidence="4" id="KW-0472">Membrane</keyword>
<keyword evidence="4" id="KW-0812">Transmembrane</keyword>
<evidence type="ECO:0000256" key="1">
    <source>
        <dbReference type="ARBA" id="ARBA00022614"/>
    </source>
</evidence>
<dbReference type="PROSITE" id="PS51450">
    <property type="entry name" value="LRR"/>
    <property type="match status" value="1"/>
</dbReference>
<dbReference type="InterPro" id="IPR051681">
    <property type="entry name" value="Ser/Thr_Kinases-Pseudokinases"/>
</dbReference>
<gene>
    <name evidence="7" type="ORF">PHPALM_17468</name>
</gene>
<keyword evidence="8" id="KW-1185">Reference proteome</keyword>
<dbReference type="Gene3D" id="1.10.510.10">
    <property type="entry name" value="Transferase(Phosphotransferase) domain 1"/>
    <property type="match status" value="2"/>
</dbReference>
<dbReference type="GO" id="GO:0005524">
    <property type="term" value="F:ATP binding"/>
    <property type="evidence" value="ECO:0007669"/>
    <property type="project" value="InterPro"/>
</dbReference>
<feature type="compositionally biased region" description="Polar residues" evidence="3">
    <location>
        <begin position="776"/>
        <end position="802"/>
    </location>
</feature>
<evidence type="ECO:0000256" key="4">
    <source>
        <dbReference type="SAM" id="Phobius"/>
    </source>
</evidence>
<dbReference type="PROSITE" id="PS50011">
    <property type="entry name" value="PROTEIN_KINASE_DOM"/>
    <property type="match status" value="1"/>
</dbReference>
<sequence length="916" mass="101561">MQRWTIHFLVQNRLLCSRMTMTHLHVMLLFALVLTVGSWPRHCRAVDVGETEKSSFSCPNVTTVSISSNKTSQVQLIDASTCTSSVVAISTSSTGVKTLDLRHQNIAAVSSLPSVDVVRLDNNELRTFTTSSNISEIYMSNNSIPAMTGFKFPAVLTVLDIANNALGDLDGVEFPTSLHYLNLSGNPVASLSNVSFPTNLLHLDVADSRVATLENFSFPSSVTALNFSGNPITTIRGVIFPDSLTTLTLIATANSAVAMATSTESVVTPEEARVLQTTKDSTVQAVSVLEEFEVRQSDADMFEKLTHWDVSTTSTLSCSDSNANPRYVQDTMLCVLSDSEFADKYESVVIAASSGSVSGSKWGADSPSSHEVERIALKETLHQRRSWFLIGAAALLSALTAMLFVNGFCLCLRRKVRSVSKGKSNQPNMTKTASSRPNNFWHESASLEPDDEVRHLLSSDPPTTDDSSSQPEPELTSEAGDSPMKKEKSTDPIVHLQQELPRSEIDGSLIKRRELLSTTTPDENPAGENASPFIYFKALFHRKPIVLKALSIAKHFERKDDKRENTMLTQLWGFVEEIRLNSTLSHPQLVAFYGFVKISRIAEQIDSDGVALVMEYMSQGDLNTFIQDHKRSLQQKQAKRKRRVRLANAGDGDDVRDKRVGWHDDIQDNFFGDMSSEDDYDEDIVHSDDENGNSIDEGDTDRWYWRISSDLYTSKLSIAIEVAKAVQYLHSFSQPLFHGNLSSRKVFLDSDWNVKLGDLTCCSALRRWSSSHNQNDVISPPSTIGSSTRFSGRSNGSSQTTGDEIHMDMTVWTAPEVLDGRQYTQKSDIYSFGVLLSQLVSYDCVSAEHSVMDDTDIPMLNNAHKEHSAGDSEAPTPIRLLMFRCQAFQPEVRPTADELLQELHQIERDVVEKLST</sequence>
<dbReference type="SUPFAM" id="SSF56112">
    <property type="entry name" value="Protein kinase-like (PK-like)"/>
    <property type="match status" value="1"/>
</dbReference>
<keyword evidence="1" id="KW-0433">Leucine-rich repeat</keyword>
<protein>
    <submittedName>
        <fullName evidence="7">TKL protein kinase</fullName>
    </submittedName>
</protein>
<keyword evidence="2" id="KW-0677">Repeat</keyword>
<dbReference type="Pfam" id="PF07714">
    <property type="entry name" value="PK_Tyr_Ser-Thr"/>
    <property type="match status" value="2"/>
</dbReference>
<dbReference type="OrthoDB" id="4062651at2759"/>
<evidence type="ECO:0000313" key="7">
    <source>
        <dbReference type="EMBL" id="POM66640.1"/>
    </source>
</evidence>